<organism evidence="2 3">
    <name type="scientific">Flavilitoribacter nigricans (strain ATCC 23147 / DSM 23189 / NBRC 102662 / NCIMB 1420 / SS-2)</name>
    <name type="common">Lewinella nigricans</name>
    <dbReference type="NCBI Taxonomy" id="1122177"/>
    <lineage>
        <taxon>Bacteria</taxon>
        <taxon>Pseudomonadati</taxon>
        <taxon>Bacteroidota</taxon>
        <taxon>Saprospiria</taxon>
        <taxon>Saprospirales</taxon>
        <taxon>Lewinellaceae</taxon>
        <taxon>Flavilitoribacter</taxon>
    </lineage>
</organism>
<keyword evidence="3" id="KW-1185">Reference proteome</keyword>
<dbReference type="RefSeq" id="WP_099151897.1">
    <property type="nucleotide sequence ID" value="NZ_PDUD01000024.1"/>
</dbReference>
<dbReference type="GO" id="GO:0009231">
    <property type="term" value="P:riboflavin biosynthetic process"/>
    <property type="evidence" value="ECO:0007669"/>
    <property type="project" value="InterPro"/>
</dbReference>
<evidence type="ECO:0000259" key="1">
    <source>
        <dbReference type="Pfam" id="PF01872"/>
    </source>
</evidence>
<dbReference type="Gene3D" id="3.40.430.10">
    <property type="entry name" value="Dihydrofolate Reductase, subunit A"/>
    <property type="match status" value="1"/>
</dbReference>
<dbReference type="EMBL" id="PDUD01000024">
    <property type="protein sequence ID" value="PHN04837.1"/>
    <property type="molecule type" value="Genomic_DNA"/>
</dbReference>
<comment type="caution">
    <text evidence="2">The sequence shown here is derived from an EMBL/GenBank/DDBJ whole genome shotgun (WGS) entry which is preliminary data.</text>
</comment>
<proteinExistence type="predicted"/>
<dbReference type="InterPro" id="IPR002734">
    <property type="entry name" value="RibDG_C"/>
</dbReference>
<reference evidence="2 3" key="1">
    <citation type="submission" date="2017-10" db="EMBL/GenBank/DDBJ databases">
        <title>The draft genome sequence of Lewinella nigricans NBRC 102662.</title>
        <authorList>
            <person name="Wang K."/>
        </authorList>
    </citation>
    <scope>NUCLEOTIDE SEQUENCE [LARGE SCALE GENOMIC DNA]</scope>
    <source>
        <strain evidence="2 3">NBRC 102662</strain>
    </source>
</reference>
<name>A0A2D0N8M3_FLAN2</name>
<dbReference type="AlphaFoldDB" id="A0A2D0N8M3"/>
<dbReference type="Pfam" id="PF01872">
    <property type="entry name" value="RibD_C"/>
    <property type="match status" value="1"/>
</dbReference>
<dbReference type="GO" id="GO:0008703">
    <property type="term" value="F:5-amino-6-(5-phosphoribosylamino)uracil reductase activity"/>
    <property type="evidence" value="ECO:0007669"/>
    <property type="project" value="InterPro"/>
</dbReference>
<dbReference type="InterPro" id="IPR024072">
    <property type="entry name" value="DHFR-like_dom_sf"/>
</dbReference>
<accession>A0A2D0N8M3</accession>
<gene>
    <name evidence="2" type="ORF">CRP01_20215</name>
</gene>
<dbReference type="PANTHER" id="PTHR38011:SF11">
    <property type="entry name" value="2,5-DIAMINO-6-RIBOSYLAMINO-4(3H)-PYRIMIDINONE 5'-PHOSPHATE REDUCTASE"/>
    <property type="match status" value="1"/>
</dbReference>
<dbReference type="Proteomes" id="UP000223913">
    <property type="component" value="Unassembled WGS sequence"/>
</dbReference>
<evidence type="ECO:0000313" key="3">
    <source>
        <dbReference type="Proteomes" id="UP000223913"/>
    </source>
</evidence>
<sequence>MRNITYHVATSLDHYIAHEDGSAGGFLPEGDHVAAYLAHLQDYDTVIMGRRTYEFGYDFGLEPGRPAYPHMQHYIFSKSLQLPDLSDQVEVIAEQPLDLIRSLKDGTGTDIYLCGGGEFAGWLLDEGLLDKLRIKLNPVVFGKGIPLFGSSQRAINLILTDTTVYHSGVLLLDYDVRYT</sequence>
<evidence type="ECO:0000313" key="2">
    <source>
        <dbReference type="EMBL" id="PHN04837.1"/>
    </source>
</evidence>
<dbReference type="SUPFAM" id="SSF53597">
    <property type="entry name" value="Dihydrofolate reductase-like"/>
    <property type="match status" value="1"/>
</dbReference>
<feature type="domain" description="Bacterial bifunctional deaminase-reductase C-terminal" evidence="1">
    <location>
        <begin position="3"/>
        <end position="171"/>
    </location>
</feature>
<dbReference type="OrthoDB" id="195113at2"/>
<protein>
    <submittedName>
        <fullName evidence="2">Dihydrofolate reductase</fullName>
    </submittedName>
</protein>
<dbReference type="PANTHER" id="PTHR38011">
    <property type="entry name" value="DIHYDROFOLATE REDUCTASE FAMILY PROTEIN (AFU_ORTHOLOGUE AFUA_8G06820)"/>
    <property type="match status" value="1"/>
</dbReference>
<dbReference type="InterPro" id="IPR050765">
    <property type="entry name" value="Riboflavin_Biosynth_HTPR"/>
</dbReference>